<dbReference type="Gene3D" id="3.30.70.80">
    <property type="entry name" value="Peptidase S8 propeptide/proteinase inhibitor I9"/>
    <property type="match status" value="1"/>
</dbReference>
<dbReference type="GO" id="GO:0030435">
    <property type="term" value="P:sporulation resulting in formation of a cellular spore"/>
    <property type="evidence" value="ECO:0007669"/>
    <property type="project" value="EnsemblFungi"/>
</dbReference>
<name>J7R679_HUIN7</name>
<dbReference type="InterPro" id="IPR023828">
    <property type="entry name" value="Peptidase_S8_Ser-AS"/>
</dbReference>
<dbReference type="EMBL" id="HE978318">
    <property type="protein sequence ID" value="CCK70360.1"/>
    <property type="molecule type" value="Genomic_DNA"/>
</dbReference>
<dbReference type="InterPro" id="IPR034193">
    <property type="entry name" value="PCSK9_ProteinaseK-like"/>
</dbReference>
<protein>
    <recommendedName>
        <fullName evidence="13">Peptidase S8/S53 domain-containing protein</fullName>
    </recommendedName>
</protein>
<feature type="compositionally biased region" description="Basic and acidic residues" evidence="7">
    <location>
        <begin position="58"/>
        <end position="73"/>
    </location>
</feature>
<feature type="domain" description="Peptidase S8/S53" evidence="9">
    <location>
        <begin position="223"/>
        <end position="463"/>
    </location>
</feature>
<dbReference type="PANTHER" id="PTHR43806:SF11">
    <property type="entry name" value="CEREVISIN-RELATED"/>
    <property type="match status" value="1"/>
</dbReference>
<evidence type="ECO:0000256" key="7">
    <source>
        <dbReference type="SAM" id="MobiDB-lite"/>
    </source>
</evidence>
<sequence>MKITQPVLWAVALNRVAEALVLPEIRDERGVSQGEHGGRRHDVEEHGRRGRPHHGPKHEKDEHRPCKHGKEAHDEEELAPLYTPGSALSASSSRSNKYIILFKEGVTAEQISAHKQLLQQVLLETSDVSAQGIVADVLDSFDLEGVLSGYVAELSPMVLELVRRSPFVQLVEQDSEVHTNEFDTQNNAPWGLARISHRDPLSLGSFNKYLYDDAAGEGVDSYIIDTGINVKHKEFEGRAQWGKTIPDNDFDEDGNGHGTHCAGTIASKHYGVAKRANVIAVKVLRSNGSGSMSDVIMGVEFAAKQHASKAKSNDKKFKGSTANMSLGGGKSPSLDRVVDAAVKLGLHFSVAAGNENQDACNTSPAASERAITVGASTLSDDRAYFSNWGSCVDIFAPGLNILSTYTGSDDATATLSGTSMASPHVAGLLTYFLSLQPEKSSQFGTSAQITPEQLKKKLLDYSTKGVLFDLPEDTPNALIYNGGGADLSDFWGDKGKKSHKPLFAHEYDNVWASSDAMFEQVRAMFGKLNIF</sequence>
<comment type="similarity">
    <text evidence="1 5 6">Belongs to the peptidase S8 family.</text>
</comment>
<evidence type="ECO:0000259" key="9">
    <source>
        <dbReference type="Pfam" id="PF00082"/>
    </source>
</evidence>
<evidence type="ECO:0000313" key="12">
    <source>
        <dbReference type="Proteomes" id="UP000006310"/>
    </source>
</evidence>
<gene>
    <name evidence="11" type="primary">KNAG0E00920</name>
    <name evidence="11" type="ordered locus">KNAG_0E00920</name>
</gene>
<dbReference type="GO" id="GO:0000425">
    <property type="term" value="P:pexophagy"/>
    <property type="evidence" value="ECO:0007669"/>
    <property type="project" value="EnsemblFungi"/>
</dbReference>
<evidence type="ECO:0000259" key="10">
    <source>
        <dbReference type="Pfam" id="PF05922"/>
    </source>
</evidence>
<evidence type="ECO:0000256" key="2">
    <source>
        <dbReference type="ARBA" id="ARBA00022670"/>
    </source>
</evidence>
<dbReference type="STRING" id="1071383.J7R679"/>
<dbReference type="InterPro" id="IPR000209">
    <property type="entry name" value="Peptidase_S8/S53_dom"/>
</dbReference>
<dbReference type="PROSITE" id="PS00138">
    <property type="entry name" value="SUBTILASE_SER"/>
    <property type="match status" value="1"/>
</dbReference>
<dbReference type="Proteomes" id="UP000006310">
    <property type="component" value="Chromosome 5"/>
</dbReference>
<feature type="compositionally biased region" description="Basic and acidic residues" evidence="7">
    <location>
        <begin position="31"/>
        <end position="47"/>
    </location>
</feature>
<dbReference type="InterPro" id="IPR015500">
    <property type="entry name" value="Peptidase_S8_subtilisin-rel"/>
</dbReference>
<reference evidence="12" key="2">
    <citation type="submission" date="2012-08" db="EMBL/GenBank/DDBJ databases">
        <title>Genome sequence of Kazachstania naganishii.</title>
        <authorList>
            <person name="Gordon J.L."/>
            <person name="Armisen D."/>
            <person name="Proux-Wera E."/>
            <person name="OhEigeartaigh S.S."/>
            <person name="Byrne K.P."/>
            <person name="Wolfe K.H."/>
        </authorList>
    </citation>
    <scope>NUCLEOTIDE SEQUENCE [LARGE SCALE GENOMIC DNA]</scope>
    <source>
        <strain evidence="12">ATCC MYA-139 / BCRC 22969 / CBS 8797 / CCRC 22969 / KCTC 17520 / NBRC 10181 / NCYC 3082</strain>
    </source>
</reference>
<dbReference type="InterPro" id="IPR010259">
    <property type="entry name" value="S8pro/Inhibitor_I9"/>
</dbReference>
<feature type="active site" description="Charge relay system" evidence="5">
    <location>
        <position position="419"/>
    </location>
</feature>
<keyword evidence="8" id="KW-0732">Signal</keyword>
<dbReference type="Pfam" id="PF05922">
    <property type="entry name" value="Inhibitor_I9"/>
    <property type="match status" value="1"/>
</dbReference>
<dbReference type="PROSITE" id="PS00136">
    <property type="entry name" value="SUBTILASE_ASP"/>
    <property type="match status" value="1"/>
</dbReference>
<evidence type="ECO:0000256" key="3">
    <source>
        <dbReference type="ARBA" id="ARBA00022801"/>
    </source>
</evidence>
<dbReference type="InterPro" id="IPR037045">
    <property type="entry name" value="S8pro/Inhibitor_I9_sf"/>
</dbReference>
<reference evidence="11 12" key="1">
    <citation type="journal article" date="2011" name="Proc. Natl. Acad. Sci. U.S.A.">
        <title>Evolutionary erosion of yeast sex chromosomes by mating-type switching accidents.</title>
        <authorList>
            <person name="Gordon J.L."/>
            <person name="Armisen D."/>
            <person name="Proux-Wera E."/>
            <person name="Oheigeartaigh S.S."/>
            <person name="Byrne K.P."/>
            <person name="Wolfe K.H."/>
        </authorList>
    </citation>
    <scope>NUCLEOTIDE SEQUENCE [LARGE SCALE GENOMIC DNA]</scope>
    <source>
        <strain evidence="12">ATCC MYA-139 / BCRC 22969 / CBS 8797 / CCRC 22969 / KCTC 17520 / NBRC 10181 / NCYC 3082</strain>
    </source>
</reference>
<evidence type="ECO:0000256" key="4">
    <source>
        <dbReference type="ARBA" id="ARBA00022825"/>
    </source>
</evidence>
<dbReference type="PROSITE" id="PS00137">
    <property type="entry name" value="SUBTILASE_HIS"/>
    <property type="match status" value="1"/>
</dbReference>
<dbReference type="PRINTS" id="PR00723">
    <property type="entry name" value="SUBTILISIN"/>
</dbReference>
<evidence type="ECO:0000256" key="1">
    <source>
        <dbReference type="ARBA" id="ARBA00011073"/>
    </source>
</evidence>
<dbReference type="SUPFAM" id="SSF52743">
    <property type="entry name" value="Subtilisin-like"/>
    <property type="match status" value="1"/>
</dbReference>
<dbReference type="GeneID" id="34526060"/>
<dbReference type="GO" id="GO:0005773">
    <property type="term" value="C:vacuole"/>
    <property type="evidence" value="ECO:0007669"/>
    <property type="project" value="GOC"/>
</dbReference>
<keyword evidence="12" id="KW-1185">Reference proteome</keyword>
<keyword evidence="3 5" id="KW-0378">Hydrolase</keyword>
<dbReference type="GO" id="GO:0004252">
    <property type="term" value="F:serine-type endopeptidase activity"/>
    <property type="evidence" value="ECO:0007669"/>
    <property type="project" value="UniProtKB-UniRule"/>
</dbReference>
<dbReference type="eggNOG" id="KOG1153">
    <property type="taxonomic scope" value="Eukaryota"/>
</dbReference>
<dbReference type="OMA" id="YDAPHDG"/>
<dbReference type="PROSITE" id="PS51892">
    <property type="entry name" value="SUBTILASE"/>
    <property type="match status" value="1"/>
</dbReference>
<dbReference type="HOGENOM" id="CLU_011263_3_1_1"/>
<feature type="chain" id="PRO_5003795951" description="Peptidase S8/S53 domain-containing protein" evidence="8">
    <location>
        <begin position="20"/>
        <end position="531"/>
    </location>
</feature>
<dbReference type="OrthoDB" id="206201at2759"/>
<feature type="active site" description="Charge relay system" evidence="5">
    <location>
        <position position="257"/>
    </location>
</feature>
<dbReference type="Gene3D" id="3.40.50.200">
    <property type="entry name" value="Peptidase S8/S53 domain"/>
    <property type="match status" value="1"/>
</dbReference>
<dbReference type="SUPFAM" id="SSF54897">
    <property type="entry name" value="Protease propeptides/inhibitors"/>
    <property type="match status" value="1"/>
</dbReference>
<dbReference type="InterPro" id="IPR036852">
    <property type="entry name" value="Peptidase_S8/S53_dom_sf"/>
</dbReference>
<accession>J7R679</accession>
<feature type="compositionally biased region" description="Basic residues" evidence="7">
    <location>
        <begin position="48"/>
        <end position="57"/>
    </location>
</feature>
<feature type="region of interest" description="Disordered" evidence="7">
    <location>
        <begin position="31"/>
        <end position="78"/>
    </location>
</feature>
<organism evidence="11 12">
    <name type="scientific">Huiozyma naganishii (strain ATCC MYA-139 / BCRC 22969 / CBS 8797 / KCTC 17520 / NBRC 10181 / NCYC 3082 / Yp74L-3)</name>
    <name type="common">Yeast</name>
    <name type="synonym">Kazachstania naganishii</name>
    <dbReference type="NCBI Taxonomy" id="1071383"/>
    <lineage>
        <taxon>Eukaryota</taxon>
        <taxon>Fungi</taxon>
        <taxon>Dikarya</taxon>
        <taxon>Ascomycota</taxon>
        <taxon>Saccharomycotina</taxon>
        <taxon>Saccharomycetes</taxon>
        <taxon>Saccharomycetales</taxon>
        <taxon>Saccharomycetaceae</taxon>
        <taxon>Huiozyma</taxon>
    </lineage>
</organism>
<evidence type="ECO:0000256" key="5">
    <source>
        <dbReference type="PROSITE-ProRule" id="PRU01240"/>
    </source>
</evidence>
<keyword evidence="2 5" id="KW-0645">Protease</keyword>
<feature type="active site" description="Charge relay system" evidence="5">
    <location>
        <position position="225"/>
    </location>
</feature>
<dbReference type="GO" id="GO:0007039">
    <property type="term" value="P:protein catabolic process in the vacuole"/>
    <property type="evidence" value="ECO:0007669"/>
    <property type="project" value="EnsemblFungi"/>
</dbReference>
<feature type="domain" description="Inhibitor I9" evidence="10">
    <location>
        <begin position="97"/>
        <end position="179"/>
    </location>
</feature>
<dbReference type="InterPro" id="IPR050131">
    <property type="entry name" value="Peptidase_S8_subtilisin-like"/>
</dbReference>
<dbReference type="Pfam" id="PF00082">
    <property type="entry name" value="Peptidase_S8"/>
    <property type="match status" value="1"/>
</dbReference>
<dbReference type="RefSeq" id="XP_022464606.1">
    <property type="nucleotide sequence ID" value="XM_022608073.1"/>
</dbReference>
<dbReference type="PANTHER" id="PTHR43806">
    <property type="entry name" value="PEPTIDASE S8"/>
    <property type="match status" value="1"/>
</dbReference>
<dbReference type="AlphaFoldDB" id="J7R679"/>
<evidence type="ECO:0000256" key="8">
    <source>
        <dbReference type="SAM" id="SignalP"/>
    </source>
</evidence>
<evidence type="ECO:0000256" key="6">
    <source>
        <dbReference type="RuleBase" id="RU003355"/>
    </source>
</evidence>
<feature type="signal peptide" evidence="8">
    <location>
        <begin position="1"/>
        <end position="19"/>
    </location>
</feature>
<dbReference type="FunFam" id="3.40.50.200:FF:000007">
    <property type="entry name" value="Subtilisin-like serine protease"/>
    <property type="match status" value="1"/>
</dbReference>
<evidence type="ECO:0008006" key="13">
    <source>
        <dbReference type="Google" id="ProtNLM"/>
    </source>
</evidence>
<dbReference type="GO" id="GO:0006508">
    <property type="term" value="P:proteolysis"/>
    <property type="evidence" value="ECO:0007669"/>
    <property type="project" value="UniProtKB-KW"/>
</dbReference>
<keyword evidence="4 5" id="KW-0720">Serine protease</keyword>
<evidence type="ECO:0000313" key="11">
    <source>
        <dbReference type="EMBL" id="CCK70360.1"/>
    </source>
</evidence>
<dbReference type="InterPro" id="IPR022398">
    <property type="entry name" value="Peptidase_S8_His-AS"/>
</dbReference>
<dbReference type="CDD" id="cd04077">
    <property type="entry name" value="Peptidases_S8_PCSK9_ProteinaseK_like"/>
    <property type="match status" value="1"/>
</dbReference>
<dbReference type="InterPro" id="IPR023827">
    <property type="entry name" value="Peptidase_S8_Asp-AS"/>
</dbReference>
<dbReference type="KEGG" id="kng:KNAG_0E00920"/>
<proteinExistence type="inferred from homology"/>